<evidence type="ECO:0000256" key="13">
    <source>
        <dbReference type="SAM" id="Phobius"/>
    </source>
</evidence>
<evidence type="ECO:0000256" key="12">
    <source>
        <dbReference type="SAM" id="MobiDB-lite"/>
    </source>
</evidence>
<protein>
    <recommendedName>
        <fullName evidence="11">Regulatory protein MsrR</fullName>
    </recommendedName>
</protein>
<keyword evidence="6 13" id="KW-1133">Transmembrane helix</keyword>
<evidence type="ECO:0000259" key="14">
    <source>
        <dbReference type="Pfam" id="PF03816"/>
    </source>
</evidence>
<evidence type="ECO:0000256" key="9">
    <source>
        <dbReference type="ARBA" id="ARBA00023163"/>
    </source>
</evidence>
<dbReference type="EMBL" id="FM252032">
    <property type="protein sequence ID" value="CAZ56119.1"/>
    <property type="molecule type" value="Genomic_DNA"/>
</dbReference>
<dbReference type="SMR" id="A0A0H3N4X5"/>
<organism evidence="15 16">
    <name type="scientific">Streptococcus suis (strain BM407)</name>
    <dbReference type="NCBI Taxonomy" id="568814"/>
    <lineage>
        <taxon>Bacteria</taxon>
        <taxon>Bacillati</taxon>
        <taxon>Bacillota</taxon>
        <taxon>Bacilli</taxon>
        <taxon>Lactobacillales</taxon>
        <taxon>Streptococcaceae</taxon>
        <taxon>Streptococcus</taxon>
    </lineage>
</organism>
<gene>
    <name evidence="15" type="ordered locus">SSUBM407_1261</name>
</gene>
<dbReference type="RefSeq" id="WP_011922144.1">
    <property type="nucleotide sequence ID" value="NC_012926.1"/>
</dbReference>
<comment type="similarity">
    <text evidence="2">Belongs to the LytR/CpsA/Psr (LCP) family.</text>
</comment>
<evidence type="ECO:0000256" key="2">
    <source>
        <dbReference type="ARBA" id="ARBA00006068"/>
    </source>
</evidence>
<dbReference type="PANTHER" id="PTHR33392:SF8">
    <property type="entry name" value="REGULATORY PROTEIN MSRR"/>
    <property type="match status" value="1"/>
</dbReference>
<dbReference type="HOGENOM" id="CLU_016455_1_0_9"/>
<evidence type="ECO:0000313" key="16">
    <source>
        <dbReference type="Proteomes" id="UP000009077"/>
    </source>
</evidence>
<evidence type="ECO:0000256" key="5">
    <source>
        <dbReference type="ARBA" id="ARBA00022968"/>
    </source>
</evidence>
<dbReference type="PATRIC" id="fig|568814.3.peg.1298"/>
<evidence type="ECO:0000256" key="8">
    <source>
        <dbReference type="ARBA" id="ARBA00023136"/>
    </source>
</evidence>
<keyword evidence="16" id="KW-1185">Reference proteome</keyword>
<accession>A0A0H3N4X5</accession>
<proteinExistence type="inferred from homology"/>
<dbReference type="GO" id="GO:0005886">
    <property type="term" value="C:plasma membrane"/>
    <property type="evidence" value="ECO:0007669"/>
    <property type="project" value="UniProtKB-SubCell"/>
</dbReference>
<dbReference type="PANTHER" id="PTHR33392">
    <property type="entry name" value="POLYISOPRENYL-TEICHOIC ACID--PEPTIDOGLYCAN TEICHOIC ACID TRANSFERASE TAGU"/>
    <property type="match status" value="1"/>
</dbReference>
<dbReference type="KEGG" id="ssb:SSUBM407_1261"/>
<evidence type="ECO:0000256" key="6">
    <source>
        <dbReference type="ARBA" id="ARBA00022989"/>
    </source>
</evidence>
<reference evidence="15 16" key="1">
    <citation type="journal article" date="2009" name="PLoS ONE">
        <title>Rapid evolution of virulence and drug resistance in the emerging zoonotic pathogen Streptococcus suis.</title>
        <authorList>
            <person name="Holden M.T.G."/>
            <person name="Hauser H."/>
            <person name="Sanders M."/>
            <person name="Ngo T.H."/>
            <person name="Cherevach I."/>
            <person name="Cronin A."/>
            <person name="Goodhead I."/>
            <person name="Mungall K."/>
            <person name="Quail M.A."/>
            <person name="Price C."/>
            <person name="Rabbinowitsch E."/>
            <person name="Sharp S."/>
            <person name="Croucher N.J."/>
            <person name="Chieu T.B."/>
            <person name="Mai N.T.H."/>
            <person name="Diep T.S."/>
            <person name="Chinh N.T."/>
            <person name="Kehoe M."/>
            <person name="Leigh J.A."/>
            <person name="Ward P.N."/>
            <person name="Dowson C.G."/>
            <person name="Whatmore A.M."/>
            <person name="Chanter N."/>
            <person name="Iversen P."/>
            <person name="Gottschalk M."/>
            <person name="Slater J.D."/>
            <person name="Smith H.E."/>
            <person name="Spratt B.G."/>
            <person name="Xu J."/>
            <person name="Ye C."/>
            <person name="Bentley S."/>
            <person name="Barrell B.G."/>
            <person name="Schultsz C."/>
            <person name="Maskell D.J."/>
            <person name="Parkhill J."/>
        </authorList>
    </citation>
    <scope>NUCLEOTIDE SEQUENCE [LARGE SCALE GENOMIC DNA]</scope>
    <source>
        <strain evidence="15 16">BM407</strain>
    </source>
</reference>
<evidence type="ECO:0000256" key="3">
    <source>
        <dbReference type="ARBA" id="ARBA00022475"/>
    </source>
</evidence>
<dbReference type="InterPro" id="IPR050922">
    <property type="entry name" value="LytR/CpsA/Psr_CW_biosynth"/>
</dbReference>
<keyword evidence="3" id="KW-1003">Cell membrane</keyword>
<evidence type="ECO:0000256" key="7">
    <source>
        <dbReference type="ARBA" id="ARBA00023015"/>
    </source>
</evidence>
<evidence type="ECO:0000256" key="1">
    <source>
        <dbReference type="ARBA" id="ARBA00004401"/>
    </source>
</evidence>
<dbReference type="InterPro" id="IPR004474">
    <property type="entry name" value="LytR_CpsA_psr"/>
</dbReference>
<comment type="subcellular location">
    <subcellularLocation>
        <location evidence="1">Cell membrane</location>
        <topology evidence="1">Single-pass type II membrane protein</topology>
    </subcellularLocation>
</comment>
<keyword evidence="5" id="KW-0735">Signal-anchor</keyword>
<dbReference type="Pfam" id="PF03816">
    <property type="entry name" value="LytR_cpsA_psr"/>
    <property type="match status" value="1"/>
</dbReference>
<comment type="function">
    <text evidence="10">Involved in SarA attenuation. Affects resistance to oxacillin and teicoplanin, as well as the synthesis of virulence factors.</text>
</comment>
<dbReference type="GeneID" id="8153962"/>
<dbReference type="NCBIfam" id="TIGR00350">
    <property type="entry name" value="lytR_cpsA_psr"/>
    <property type="match status" value="1"/>
</dbReference>
<keyword evidence="4 13" id="KW-0812">Transmembrane</keyword>
<evidence type="ECO:0000256" key="4">
    <source>
        <dbReference type="ARBA" id="ARBA00022692"/>
    </source>
</evidence>
<feature type="region of interest" description="Disordered" evidence="12">
    <location>
        <begin position="74"/>
        <end position="118"/>
    </location>
</feature>
<keyword evidence="9" id="KW-0804">Transcription</keyword>
<keyword evidence="7" id="KW-0805">Transcription regulation</keyword>
<name>A0A0H3N4X5_STRS4</name>
<dbReference type="AlphaFoldDB" id="A0A0H3N4X5"/>
<evidence type="ECO:0000313" key="15">
    <source>
        <dbReference type="EMBL" id="CAZ56119.1"/>
    </source>
</evidence>
<feature type="domain" description="Cell envelope-related transcriptional attenuator" evidence="14">
    <location>
        <begin position="190"/>
        <end position="358"/>
    </location>
</feature>
<keyword evidence="8 13" id="KW-0472">Membrane</keyword>
<evidence type="ECO:0000256" key="11">
    <source>
        <dbReference type="ARBA" id="ARBA00040752"/>
    </source>
</evidence>
<dbReference type="Proteomes" id="UP000009077">
    <property type="component" value="Chromosome"/>
</dbReference>
<evidence type="ECO:0000256" key="10">
    <source>
        <dbReference type="ARBA" id="ARBA00037178"/>
    </source>
</evidence>
<dbReference type="Gene3D" id="3.40.630.190">
    <property type="entry name" value="LCP protein"/>
    <property type="match status" value="1"/>
</dbReference>
<sequence>MNKNNNILTHHEQLRLDYLQKNIHYLNDKESRELDYLLYKKELRERHGSPRQSLRSFTPTAYEDDYFEEDYFEEDDEQEELLPRYPERKSRKTRQAKPQRFQSPRIGPKAKVPKPKKARKKGGFKRFIGFVLLAIALVIVAMGYSFFKGMNSVSEKPVAEVFNGVDTSNGTNILILGTDGRVGESSGETRTDTIMVLNVNNTDNKVKLVSFMRDTLVDIEGYEYKLNTAYTLGEQDNQQGAEEVRKALKNSFDIDIKYYAMVDFATFATTIDTLFPEGVTIDAQFSTINGEVVSSVEVPNDLQLEENAPAYQTIQVGVQQMDGKTLLNYARYRSDDEGDFGRTRRQQEVLSAVMTQAKNPMKLFSGSEAIGKVVAMTPTTVPQSFMWLQGPGLLLDAANGIERVTIPENGDWIDDYDMYGGMALRVDFEKYQQRLAELGLR</sequence>
<feature type="transmembrane region" description="Helical" evidence="13">
    <location>
        <begin position="127"/>
        <end position="147"/>
    </location>
</feature>